<accession>A0A6J1ERT9</accession>
<keyword evidence="3" id="KW-0812">Transmembrane</keyword>
<evidence type="ECO:0000256" key="2">
    <source>
        <dbReference type="ARBA" id="ARBA00004370"/>
    </source>
</evidence>
<evidence type="ECO:0000313" key="8">
    <source>
        <dbReference type="Proteomes" id="UP000504609"/>
    </source>
</evidence>
<keyword evidence="5" id="KW-0175">Coiled coil</keyword>
<dbReference type="PANTHER" id="PTHR14360:SF27">
    <property type="entry name" value="COILED-COIL 90B-LIKE PROTEIN (DUF1640)"/>
    <property type="match status" value="1"/>
</dbReference>
<gene>
    <name evidence="9" type="primary">LOC111435941</name>
</gene>
<keyword evidence="4" id="KW-1133">Transmembrane helix</keyword>
<proteinExistence type="predicted"/>
<keyword evidence="7" id="KW-0472">Membrane</keyword>
<evidence type="ECO:0000256" key="3">
    <source>
        <dbReference type="ARBA" id="ARBA00022692"/>
    </source>
</evidence>
<evidence type="ECO:0000256" key="7">
    <source>
        <dbReference type="ARBA" id="ARBA00023136"/>
    </source>
</evidence>
<dbReference type="PANTHER" id="PTHR14360">
    <property type="entry name" value="PROTEIN FMP32, MITOCHONDRIAL"/>
    <property type="match status" value="1"/>
</dbReference>
<evidence type="ECO:0000256" key="6">
    <source>
        <dbReference type="ARBA" id="ARBA00023128"/>
    </source>
</evidence>
<dbReference type="GO" id="GO:0005739">
    <property type="term" value="C:mitochondrion"/>
    <property type="evidence" value="ECO:0007669"/>
    <property type="project" value="UniProtKB-SubCell"/>
</dbReference>
<organism evidence="8 9">
    <name type="scientific">Cucurbita moschata</name>
    <name type="common">Winter crookneck squash</name>
    <name type="synonym">Cucurbita pepo var. moschata</name>
    <dbReference type="NCBI Taxonomy" id="3662"/>
    <lineage>
        <taxon>Eukaryota</taxon>
        <taxon>Viridiplantae</taxon>
        <taxon>Streptophyta</taxon>
        <taxon>Embryophyta</taxon>
        <taxon>Tracheophyta</taxon>
        <taxon>Spermatophyta</taxon>
        <taxon>Magnoliopsida</taxon>
        <taxon>eudicotyledons</taxon>
        <taxon>Gunneridae</taxon>
        <taxon>Pentapetalae</taxon>
        <taxon>rosids</taxon>
        <taxon>fabids</taxon>
        <taxon>Cucurbitales</taxon>
        <taxon>Cucurbitaceae</taxon>
        <taxon>Cucurbiteae</taxon>
        <taxon>Cucurbita</taxon>
    </lineage>
</organism>
<reference evidence="9" key="1">
    <citation type="submission" date="2025-08" db="UniProtKB">
        <authorList>
            <consortium name="RefSeq"/>
        </authorList>
    </citation>
    <scope>IDENTIFICATION</scope>
    <source>
        <tissue evidence="9">Young leaves</tissue>
    </source>
</reference>
<keyword evidence="8" id="KW-1185">Reference proteome</keyword>
<evidence type="ECO:0000256" key="4">
    <source>
        <dbReference type="ARBA" id="ARBA00022989"/>
    </source>
</evidence>
<dbReference type="AlphaFoldDB" id="A0A6J1ERT9"/>
<dbReference type="GeneID" id="111435941"/>
<evidence type="ECO:0000313" key="9">
    <source>
        <dbReference type="RefSeq" id="XP_022929338.1"/>
    </source>
</evidence>
<keyword evidence="6" id="KW-0496">Mitochondrion</keyword>
<comment type="subcellular location">
    <subcellularLocation>
        <location evidence="2">Membrane</location>
    </subcellularLocation>
    <subcellularLocation>
        <location evidence="1">Mitochondrion</location>
    </subcellularLocation>
</comment>
<name>A0A6J1ERT9_CUCMO</name>
<dbReference type="RefSeq" id="XP_022929338.1">
    <property type="nucleotide sequence ID" value="XM_023073570.1"/>
</dbReference>
<dbReference type="InterPro" id="IPR024461">
    <property type="entry name" value="CCDC90-like"/>
</dbReference>
<sequence>MLLQSRMAAGAACKRVGQSLANSGLQRFGVPKASSFESAISDHSANTSLAASISLISRYRHCERRQISQLAKSNGKRLFLVDTLALVRKLEGQGVPSNQAEAITAAITEVLNDSLENISHSFVSKGEMQKVEMIQDSNLSKFKSEVQSSQVTGLILSGSLFKMPNGLLISGVVTKCCMFRIMWVGGPSVLGHESFIQYLTKCWIVCSCL</sequence>
<protein>
    <submittedName>
        <fullName evidence="9">Uncharacterized protein LOC111435941 isoform X3</fullName>
    </submittedName>
</protein>
<evidence type="ECO:0000256" key="5">
    <source>
        <dbReference type="ARBA" id="ARBA00023054"/>
    </source>
</evidence>
<dbReference type="Proteomes" id="UP000504609">
    <property type="component" value="Unplaced"/>
</dbReference>
<evidence type="ECO:0000256" key="1">
    <source>
        <dbReference type="ARBA" id="ARBA00004173"/>
    </source>
</evidence>
<dbReference type="Pfam" id="PF07798">
    <property type="entry name" value="CCDC90-like"/>
    <property type="match status" value="1"/>
</dbReference>
<dbReference type="GO" id="GO:0016020">
    <property type="term" value="C:membrane"/>
    <property type="evidence" value="ECO:0007669"/>
    <property type="project" value="UniProtKB-SubCell"/>
</dbReference>
<dbReference type="Gene3D" id="1.20.5.340">
    <property type="match status" value="1"/>
</dbReference>